<name>A9HNM0_GLUDA</name>
<dbReference type="Proteomes" id="UP000001176">
    <property type="component" value="Chromosome"/>
</dbReference>
<sequence>MGGYRPAGRSQTGAAGGAGATGFTGAAAGSGGESGAGFAGAGTGTVACCLATRGAWDGIALGRGTIRSASRSAGITGREGGVSGRGPGGGGSGGVAAGVGGGGFGAATGGRKYISTTRAMDGTGIGRPHGKTTSPKRPWSSSAATITAGTRPRDAGAAWRIRRSRRPRSGTAAARITVSAPSLMVARKGRTRQFDNHRRRGRQERRSVKRHIRPLH</sequence>
<feature type="region of interest" description="Disordered" evidence="1">
    <location>
        <begin position="71"/>
        <end position="94"/>
    </location>
</feature>
<feature type="region of interest" description="Disordered" evidence="1">
    <location>
        <begin position="119"/>
        <end position="174"/>
    </location>
</feature>
<dbReference type="EMBL" id="AM889285">
    <property type="protein sequence ID" value="CAP56462.1"/>
    <property type="molecule type" value="Genomic_DNA"/>
</dbReference>
<organism evidence="2 3">
    <name type="scientific">Gluconacetobacter diazotrophicus (strain ATCC 49037 / DSM 5601 / CCUG 37298 / CIP 103539 / LMG 7603 / PAl5)</name>
    <dbReference type="NCBI Taxonomy" id="272568"/>
    <lineage>
        <taxon>Bacteria</taxon>
        <taxon>Pseudomonadati</taxon>
        <taxon>Pseudomonadota</taxon>
        <taxon>Alphaproteobacteria</taxon>
        <taxon>Acetobacterales</taxon>
        <taxon>Acetobacteraceae</taxon>
        <taxon>Gluconacetobacter</taxon>
    </lineage>
</organism>
<evidence type="ECO:0000313" key="3">
    <source>
        <dbReference type="Proteomes" id="UP000001176"/>
    </source>
</evidence>
<accession>A9HNM0</accession>
<gene>
    <name evidence="2" type="ordered locus">GDI2519</name>
</gene>
<dbReference type="KEGG" id="gdi:GDI2519"/>
<dbReference type="AlphaFoldDB" id="A9HNM0"/>
<feature type="compositionally biased region" description="Polar residues" evidence="1">
    <location>
        <begin position="131"/>
        <end position="148"/>
    </location>
</feature>
<evidence type="ECO:0000256" key="1">
    <source>
        <dbReference type="SAM" id="MobiDB-lite"/>
    </source>
</evidence>
<evidence type="ECO:0000313" key="2">
    <source>
        <dbReference type="EMBL" id="CAP56462.1"/>
    </source>
</evidence>
<protein>
    <submittedName>
        <fullName evidence="2">Uncharacterized protein</fullName>
    </submittedName>
</protein>
<feature type="region of interest" description="Disordered" evidence="1">
    <location>
        <begin position="186"/>
        <end position="216"/>
    </location>
</feature>
<keyword evidence="3" id="KW-1185">Reference proteome</keyword>
<proteinExistence type="predicted"/>
<feature type="compositionally biased region" description="Basic residues" evidence="1">
    <location>
        <begin position="187"/>
        <end position="216"/>
    </location>
</feature>
<reference evidence="2 3" key="1">
    <citation type="journal article" date="2009" name="BMC Genomics">
        <title>Complete genome sequence of the sugarcane nitrogen-fixing endophyte Gluconacetobacter diazotrophicus Pal5.</title>
        <authorList>
            <person name="Bertalan M."/>
            <person name="Albano R."/>
            <person name="Padua V."/>
            <person name="Rouws L."/>
            <person name="Rojas C."/>
            <person name="Hemerly A."/>
            <person name="Teixeira K."/>
            <person name="Schwab S."/>
            <person name="Araujo J."/>
            <person name="Oliveira A."/>
            <person name="Franca L."/>
            <person name="Magalhaes V."/>
            <person name="Alqueres S."/>
            <person name="Cardoso A."/>
            <person name="Almeida W."/>
            <person name="Loureiro M.M."/>
            <person name="Nogueira E."/>
            <person name="Cidade D."/>
            <person name="Oliveira D."/>
            <person name="Simao T."/>
            <person name="Macedo J."/>
            <person name="Valadao A."/>
            <person name="Dreschsel M."/>
            <person name="Freitas F."/>
            <person name="Vidal M."/>
            <person name="Guedes H."/>
            <person name="Rodrigues E."/>
            <person name="Meneses C."/>
            <person name="Brioso P."/>
            <person name="Pozzer L."/>
            <person name="Figueiredo D."/>
            <person name="Montano H."/>
            <person name="Junior J."/>
            <person name="Filho G."/>
            <person name="Flores V."/>
            <person name="Ferreira B."/>
            <person name="Branco A."/>
            <person name="Gonzalez P."/>
            <person name="Guillobel H."/>
            <person name="Lemos M."/>
            <person name="Seibel L."/>
            <person name="Macedo J."/>
            <person name="Alves-Ferreira M."/>
            <person name="Sachetto-Martins G."/>
            <person name="Coelho A."/>
            <person name="Santos E."/>
            <person name="Amaral G."/>
            <person name="Neves A."/>
            <person name="Pacheco A.B."/>
            <person name="Carvalho D."/>
            <person name="Lery L."/>
            <person name="Bisch P."/>
            <person name="Rossle S.C."/>
            <person name="Urmenyi T."/>
            <person name="Kruger W.V."/>
            <person name="Martins O."/>
            <person name="Baldani J.I."/>
            <person name="Ferreira P.C."/>
        </authorList>
    </citation>
    <scope>NUCLEOTIDE SEQUENCE [LARGE SCALE GENOMIC DNA]</scope>
    <source>
        <strain evidence="3">ATCC 49037 / DSM 5601 / CCUG 37298 / CIP 103539 / LMG 7603 / PAl5</strain>
    </source>
</reference>
<feature type="compositionally biased region" description="Gly residues" evidence="1">
    <location>
        <begin position="77"/>
        <end position="94"/>
    </location>
</feature>